<dbReference type="EMBL" id="CP011801">
    <property type="protein sequence ID" value="ALA59729.1"/>
    <property type="molecule type" value="Genomic_DNA"/>
</dbReference>
<dbReference type="OrthoDB" id="9964954at2"/>
<protein>
    <submittedName>
        <fullName evidence="1">Uncharacterized protein</fullName>
    </submittedName>
</protein>
<reference evidence="1 2" key="1">
    <citation type="journal article" date="2015" name="Proc. Natl. Acad. Sci. U.S.A.">
        <title>Expanded metabolic versatility of ubiquitous nitrite-oxidizing bacteria from the genus Nitrospira.</title>
        <authorList>
            <person name="Koch H."/>
            <person name="Lucker S."/>
            <person name="Albertsen M."/>
            <person name="Kitzinger K."/>
            <person name="Herbold C."/>
            <person name="Spieck E."/>
            <person name="Nielsen P.H."/>
            <person name="Wagner M."/>
            <person name="Daims H."/>
        </authorList>
    </citation>
    <scope>NUCLEOTIDE SEQUENCE [LARGE SCALE GENOMIC DNA]</scope>
    <source>
        <strain evidence="1 2">NSP M-1</strain>
    </source>
</reference>
<evidence type="ECO:0000313" key="2">
    <source>
        <dbReference type="Proteomes" id="UP000069205"/>
    </source>
</evidence>
<proteinExistence type="predicted"/>
<evidence type="ECO:0000313" key="1">
    <source>
        <dbReference type="EMBL" id="ALA59729.1"/>
    </source>
</evidence>
<keyword evidence="2" id="KW-1185">Reference proteome</keyword>
<organism evidence="1 2">
    <name type="scientific">Nitrospira moscoviensis</name>
    <dbReference type="NCBI Taxonomy" id="42253"/>
    <lineage>
        <taxon>Bacteria</taxon>
        <taxon>Pseudomonadati</taxon>
        <taxon>Nitrospirota</taxon>
        <taxon>Nitrospiria</taxon>
        <taxon>Nitrospirales</taxon>
        <taxon>Nitrospiraceae</taxon>
        <taxon>Nitrospira</taxon>
    </lineage>
</organism>
<dbReference type="KEGG" id="nmv:NITMOv2_3336"/>
<dbReference type="AlphaFoldDB" id="A0A0K2GFV0"/>
<gene>
    <name evidence="1" type="ORF">NITMOv2_3336</name>
</gene>
<dbReference type="RefSeq" id="WP_053380690.1">
    <property type="nucleotide sequence ID" value="NZ_CP011801.1"/>
</dbReference>
<dbReference type="Proteomes" id="UP000069205">
    <property type="component" value="Chromosome"/>
</dbReference>
<accession>A0A0K2GFV0</accession>
<name>A0A0K2GFV0_NITMO</name>
<sequence length="66" mass="7581">MIQNDHELAVMRARAAKLEGLLESLRKTARPEEWHALSSGYRLEIERMQGEILDYLVQDTPARTTA</sequence>
<dbReference type="PATRIC" id="fig|42253.5.peg.3290"/>